<organism evidence="2 3">
    <name type="scientific">Portunus trituberculatus</name>
    <name type="common">Swimming crab</name>
    <name type="synonym">Neptunus trituberculatus</name>
    <dbReference type="NCBI Taxonomy" id="210409"/>
    <lineage>
        <taxon>Eukaryota</taxon>
        <taxon>Metazoa</taxon>
        <taxon>Ecdysozoa</taxon>
        <taxon>Arthropoda</taxon>
        <taxon>Crustacea</taxon>
        <taxon>Multicrustacea</taxon>
        <taxon>Malacostraca</taxon>
        <taxon>Eumalacostraca</taxon>
        <taxon>Eucarida</taxon>
        <taxon>Decapoda</taxon>
        <taxon>Pleocyemata</taxon>
        <taxon>Brachyura</taxon>
        <taxon>Eubrachyura</taxon>
        <taxon>Portunoidea</taxon>
        <taxon>Portunidae</taxon>
        <taxon>Portuninae</taxon>
        <taxon>Portunus</taxon>
    </lineage>
</organism>
<evidence type="ECO:0000313" key="2">
    <source>
        <dbReference type="EMBL" id="MPC08875.1"/>
    </source>
</evidence>
<keyword evidence="3" id="KW-1185">Reference proteome</keyword>
<protein>
    <submittedName>
        <fullName evidence="2">Uncharacterized protein</fullName>
    </submittedName>
</protein>
<keyword evidence="1" id="KW-0812">Transmembrane</keyword>
<keyword evidence="1" id="KW-0472">Membrane</keyword>
<reference evidence="2 3" key="1">
    <citation type="submission" date="2019-05" db="EMBL/GenBank/DDBJ databases">
        <title>Another draft genome of Portunus trituberculatus and its Hox gene families provides insights of decapod evolution.</title>
        <authorList>
            <person name="Jeong J.-H."/>
            <person name="Song I."/>
            <person name="Kim S."/>
            <person name="Choi T."/>
            <person name="Kim D."/>
            <person name="Ryu S."/>
            <person name="Kim W."/>
        </authorList>
    </citation>
    <scope>NUCLEOTIDE SEQUENCE [LARGE SCALE GENOMIC DNA]</scope>
    <source>
        <tissue evidence="2">Muscle</tissue>
    </source>
</reference>
<proteinExistence type="predicted"/>
<dbReference type="AlphaFoldDB" id="A0A5B7CHW8"/>
<dbReference type="Proteomes" id="UP000324222">
    <property type="component" value="Unassembled WGS sequence"/>
</dbReference>
<sequence length="199" mass="21471">MADSRTLARRSSQLVMTVTFTEIPSQCPGCLDLHFLLRGFFFTLFHHSPTQSLIAPSFPAVANVEGGEPRGKARGGVGRRGFVKEEGGRGGTLEGEAKWGNDVPGRGNRCLGCDLASLDRAASRDVLLLVVAVVVVLAVIINPRPTGFADTNRGIDGQVGRQAAGERPSHWPLMELGRCGTWFGRPTLGDYPDLYPQRN</sequence>
<gene>
    <name evidence="2" type="ORF">E2C01_001470</name>
</gene>
<dbReference type="EMBL" id="VSRR010000047">
    <property type="protein sequence ID" value="MPC08875.1"/>
    <property type="molecule type" value="Genomic_DNA"/>
</dbReference>
<accession>A0A5B7CHW8</accession>
<name>A0A5B7CHW8_PORTR</name>
<feature type="transmembrane region" description="Helical" evidence="1">
    <location>
        <begin position="126"/>
        <end position="143"/>
    </location>
</feature>
<comment type="caution">
    <text evidence="2">The sequence shown here is derived from an EMBL/GenBank/DDBJ whole genome shotgun (WGS) entry which is preliminary data.</text>
</comment>
<evidence type="ECO:0000313" key="3">
    <source>
        <dbReference type="Proteomes" id="UP000324222"/>
    </source>
</evidence>
<keyword evidence="1" id="KW-1133">Transmembrane helix</keyword>
<evidence type="ECO:0000256" key="1">
    <source>
        <dbReference type="SAM" id="Phobius"/>
    </source>
</evidence>